<accession>L7V3D2</accession>
<dbReference type="AlphaFoldDB" id="L7V3D2"/>
<dbReference type="KEGG" id="mli:MULP_01023"/>
<evidence type="ECO:0000313" key="1">
    <source>
        <dbReference type="EMBL" id="AGC61045.1"/>
    </source>
</evidence>
<name>L7V3D2_MYCL1</name>
<dbReference type="EMBL" id="CP003899">
    <property type="protein sequence ID" value="AGC61045.1"/>
    <property type="molecule type" value="Genomic_DNA"/>
</dbReference>
<evidence type="ECO:0000313" key="2">
    <source>
        <dbReference type="Proteomes" id="UP000011157"/>
    </source>
</evidence>
<sequence length="70" mass="8051">MWSLHRSYQECNATSDDALRNSAIFGHPERGELTAVDAIRNVVHECHHHLWDINRIIDATRTKTSLPKQS</sequence>
<dbReference type="PATRIC" id="fig|459424.11.peg.1049"/>
<keyword evidence="2" id="KW-1185">Reference proteome</keyword>
<organism evidence="1 2">
    <name type="scientific">Mycobacterium liflandii (strain 128FXT)</name>
    <dbReference type="NCBI Taxonomy" id="459424"/>
    <lineage>
        <taxon>Bacteria</taxon>
        <taxon>Bacillati</taxon>
        <taxon>Actinomycetota</taxon>
        <taxon>Actinomycetes</taxon>
        <taxon>Mycobacteriales</taxon>
        <taxon>Mycobacteriaceae</taxon>
        <taxon>Mycobacterium</taxon>
        <taxon>Mycobacterium ulcerans group</taxon>
    </lineage>
</organism>
<protein>
    <submittedName>
        <fullName evidence="1">Uncharacterized protein</fullName>
    </submittedName>
</protein>
<dbReference type="Proteomes" id="UP000011157">
    <property type="component" value="Chromosome"/>
</dbReference>
<dbReference type="Gene3D" id="1.20.120.450">
    <property type="entry name" value="dinb family like domain"/>
    <property type="match status" value="1"/>
</dbReference>
<gene>
    <name evidence="1" type="ordered locus">MULP_01023</name>
</gene>
<reference evidence="1 2" key="1">
    <citation type="journal article" date="2013" name="J. Bacteriol.">
        <title>Complete Genome Sequence of the Frog Pathogen Mycobacterium ulcerans Ecovar Liflandii.</title>
        <authorList>
            <person name="Tobias N.J."/>
            <person name="Doig K.D."/>
            <person name="Medema M.H."/>
            <person name="Chen H."/>
            <person name="Haring V."/>
            <person name="Moore R."/>
            <person name="Seemann T."/>
            <person name="Stinear T.P."/>
        </authorList>
    </citation>
    <scope>NUCLEOTIDE SEQUENCE [LARGE SCALE GENOMIC DNA]</scope>
    <source>
        <strain evidence="1 2">128FXT</strain>
    </source>
</reference>
<proteinExistence type="predicted"/>
<dbReference type="HOGENOM" id="CLU_2753547_0_0_11"/>
<dbReference type="InterPro" id="IPR034660">
    <property type="entry name" value="DinB/YfiT-like"/>
</dbReference>